<evidence type="ECO:0000256" key="1">
    <source>
        <dbReference type="ARBA" id="ARBA00010562"/>
    </source>
</evidence>
<organism evidence="3 4">
    <name type="scientific">Agitococcus lubricus</name>
    <dbReference type="NCBI Taxonomy" id="1077255"/>
    <lineage>
        <taxon>Bacteria</taxon>
        <taxon>Pseudomonadati</taxon>
        <taxon>Pseudomonadota</taxon>
        <taxon>Gammaproteobacteria</taxon>
        <taxon>Moraxellales</taxon>
        <taxon>Moraxellaceae</taxon>
        <taxon>Agitococcus</taxon>
    </lineage>
</organism>
<dbReference type="Proteomes" id="UP000244223">
    <property type="component" value="Unassembled WGS sequence"/>
</dbReference>
<evidence type="ECO:0000313" key="4">
    <source>
        <dbReference type="Proteomes" id="UP000244223"/>
    </source>
</evidence>
<dbReference type="RefSeq" id="WP_107866218.1">
    <property type="nucleotide sequence ID" value="NZ_QAON01000011.1"/>
</dbReference>
<sequence>MANINIRVDDALKERAYSVLAQLGISPSDAMRQFLAYIADNGKLPIKAIMVSDEDAELIAIVQERLKNPQPLRVNLDDL</sequence>
<gene>
    <name evidence="3" type="ORF">C8N29_111111</name>
</gene>
<dbReference type="GO" id="GO:0006355">
    <property type="term" value="P:regulation of DNA-templated transcription"/>
    <property type="evidence" value="ECO:0007669"/>
    <property type="project" value="InterPro"/>
</dbReference>
<dbReference type="NCBIfam" id="TIGR02384">
    <property type="entry name" value="RelB_DinJ"/>
    <property type="match status" value="1"/>
</dbReference>
<dbReference type="AlphaFoldDB" id="A0A2T5IXA3"/>
<protein>
    <submittedName>
        <fullName evidence="3">RHH-type rel operon transcriptional repressor/antitoxin RelB</fullName>
    </submittedName>
</protein>
<evidence type="ECO:0000256" key="2">
    <source>
        <dbReference type="ARBA" id="ARBA00022649"/>
    </source>
</evidence>
<dbReference type="InterPro" id="IPR007337">
    <property type="entry name" value="RelB/DinJ"/>
</dbReference>
<accession>A0A2T5IXA3</accession>
<name>A0A2T5IXA3_9GAMM</name>
<dbReference type="PANTHER" id="PTHR38781">
    <property type="entry name" value="ANTITOXIN DINJ-RELATED"/>
    <property type="match status" value="1"/>
</dbReference>
<dbReference type="NCBIfam" id="NF008412">
    <property type="entry name" value="PRK11235.1"/>
    <property type="match status" value="1"/>
</dbReference>
<keyword evidence="4" id="KW-1185">Reference proteome</keyword>
<dbReference type="Pfam" id="PF04221">
    <property type="entry name" value="RelB"/>
    <property type="match status" value="1"/>
</dbReference>
<reference evidence="3 4" key="1">
    <citation type="submission" date="2018-04" db="EMBL/GenBank/DDBJ databases">
        <title>Genomic Encyclopedia of Archaeal and Bacterial Type Strains, Phase II (KMG-II): from individual species to whole genera.</title>
        <authorList>
            <person name="Goeker M."/>
        </authorList>
    </citation>
    <scope>NUCLEOTIDE SEQUENCE [LARGE SCALE GENOMIC DNA]</scope>
    <source>
        <strain evidence="3 4">DSM 5822</strain>
    </source>
</reference>
<dbReference type="InterPro" id="IPR013321">
    <property type="entry name" value="Arc_rbn_hlx_hlx"/>
</dbReference>
<dbReference type="EMBL" id="QAON01000011">
    <property type="protein sequence ID" value="PTQ88588.1"/>
    <property type="molecule type" value="Genomic_DNA"/>
</dbReference>
<comment type="similarity">
    <text evidence="1">Belongs to the RelB/DinJ antitoxin family.</text>
</comment>
<dbReference type="GO" id="GO:0006351">
    <property type="term" value="P:DNA-templated transcription"/>
    <property type="evidence" value="ECO:0007669"/>
    <property type="project" value="TreeGrafter"/>
</dbReference>
<proteinExistence type="inferred from homology"/>
<keyword evidence="2" id="KW-1277">Toxin-antitoxin system</keyword>
<comment type="caution">
    <text evidence="3">The sequence shown here is derived from an EMBL/GenBank/DDBJ whole genome shotgun (WGS) entry which is preliminary data.</text>
</comment>
<dbReference type="Gene3D" id="1.10.1220.10">
    <property type="entry name" value="Met repressor-like"/>
    <property type="match status" value="1"/>
</dbReference>
<dbReference type="PANTHER" id="PTHR38781:SF1">
    <property type="entry name" value="ANTITOXIN DINJ-RELATED"/>
    <property type="match status" value="1"/>
</dbReference>
<evidence type="ECO:0000313" key="3">
    <source>
        <dbReference type="EMBL" id="PTQ88588.1"/>
    </source>
</evidence>
<dbReference type="OrthoDB" id="9808267at2"/>